<dbReference type="AlphaFoldDB" id="A0A8H4JQW7"/>
<evidence type="ECO:0000313" key="3">
    <source>
        <dbReference type="Proteomes" id="UP000605986"/>
    </source>
</evidence>
<feature type="transmembrane region" description="Helical" evidence="1">
    <location>
        <begin position="325"/>
        <end position="346"/>
    </location>
</feature>
<organism evidence="2 3">
    <name type="scientific">Fusarium austroafricanum</name>
    <dbReference type="NCBI Taxonomy" id="2364996"/>
    <lineage>
        <taxon>Eukaryota</taxon>
        <taxon>Fungi</taxon>
        <taxon>Dikarya</taxon>
        <taxon>Ascomycota</taxon>
        <taxon>Pezizomycotina</taxon>
        <taxon>Sordariomycetes</taxon>
        <taxon>Hypocreomycetidae</taxon>
        <taxon>Hypocreales</taxon>
        <taxon>Nectriaceae</taxon>
        <taxon>Fusarium</taxon>
        <taxon>Fusarium concolor species complex</taxon>
    </lineage>
</organism>
<evidence type="ECO:0000256" key="1">
    <source>
        <dbReference type="SAM" id="Phobius"/>
    </source>
</evidence>
<reference evidence="2" key="1">
    <citation type="submission" date="2020-01" db="EMBL/GenBank/DDBJ databases">
        <title>Identification and distribution of gene clusters putatively required for synthesis of sphingolipid metabolism inhibitors in phylogenetically diverse species of the filamentous fungus Fusarium.</title>
        <authorList>
            <person name="Kim H.-S."/>
            <person name="Busman M."/>
            <person name="Brown D.W."/>
            <person name="Divon H."/>
            <person name="Uhlig S."/>
            <person name="Proctor R.H."/>
        </authorList>
    </citation>
    <scope>NUCLEOTIDE SEQUENCE</scope>
    <source>
        <strain evidence="2">NRRL 53441</strain>
    </source>
</reference>
<proteinExistence type="predicted"/>
<keyword evidence="1" id="KW-1133">Transmembrane helix</keyword>
<accession>A0A8H4JQW7</accession>
<dbReference type="OrthoDB" id="5090828at2759"/>
<protein>
    <submittedName>
        <fullName evidence="2">Uncharacterized protein</fullName>
    </submittedName>
</protein>
<sequence>MSSATEKANACILRMPNEVLRLFAKEVANLDAACSEDYRVAMWTLILSRCLGMEGKAATDGYMLRARPETIKKFLEVPRSLHTFKLPPMTYDGYDWNTTEQDPAYRWSHAKLTDVLIPQRESLRVLKLGWMGYTRDQNTFKASLFSALHTLSLCIAYETPTFEACRNWISPNLHTLILDFHRNDSQCGAVSHFGDKGVDTITNVASWAQTLKSEEKLSLESIGLRMYSDGEEWYSWNSKNEWSSLKKVKKAGFHAFWIGRSGTEHTPEMLESYCKCDPETLNSSGHNSRNPTPKRDSNTSEHSLVIFLSTDWSEVMGGFEVLQYFLIRFLRALLIGFLIGALWQFYEAEIASTCITAEEKLDEDSVSGN</sequence>
<keyword evidence="1" id="KW-0812">Transmembrane</keyword>
<comment type="caution">
    <text evidence="2">The sequence shown here is derived from an EMBL/GenBank/DDBJ whole genome shotgun (WGS) entry which is preliminary data.</text>
</comment>
<evidence type="ECO:0000313" key="2">
    <source>
        <dbReference type="EMBL" id="KAF4435934.1"/>
    </source>
</evidence>
<dbReference type="Proteomes" id="UP000605986">
    <property type="component" value="Unassembled WGS sequence"/>
</dbReference>
<keyword evidence="3" id="KW-1185">Reference proteome</keyword>
<name>A0A8H4JQW7_9HYPO</name>
<keyword evidence="1" id="KW-0472">Membrane</keyword>
<gene>
    <name evidence="2" type="ORF">F53441_13362</name>
</gene>
<dbReference type="EMBL" id="JAADJG010000828">
    <property type="protein sequence ID" value="KAF4435934.1"/>
    <property type="molecule type" value="Genomic_DNA"/>
</dbReference>